<feature type="region of interest" description="Disordered" evidence="1">
    <location>
        <begin position="37"/>
        <end position="61"/>
    </location>
</feature>
<accession>A0AAV7RIN3</accession>
<dbReference type="Proteomes" id="UP001066276">
    <property type="component" value="Chromosome 5"/>
</dbReference>
<dbReference type="AlphaFoldDB" id="A0AAV7RIN3"/>
<name>A0AAV7RIN3_PLEWA</name>
<proteinExistence type="predicted"/>
<sequence>MPGSPRRKAPGNLQATLEEEIDAVDSLLKKTNAGNNDVVSSYATSKTDEMATPPEDKMTNDDSTLHLDLRPSLRGTFPLLTSFQLHGMYTGMTRSACGTEVLGLIWPVDLDPVY</sequence>
<reference evidence="2" key="1">
    <citation type="journal article" date="2022" name="bioRxiv">
        <title>Sequencing and chromosome-scale assembly of the giantPleurodeles waltlgenome.</title>
        <authorList>
            <person name="Brown T."/>
            <person name="Elewa A."/>
            <person name="Iarovenko S."/>
            <person name="Subramanian E."/>
            <person name="Araus A.J."/>
            <person name="Petzold A."/>
            <person name="Susuki M."/>
            <person name="Suzuki K.-i.T."/>
            <person name="Hayashi T."/>
            <person name="Toyoda A."/>
            <person name="Oliveira C."/>
            <person name="Osipova E."/>
            <person name="Leigh N.D."/>
            <person name="Simon A."/>
            <person name="Yun M.H."/>
        </authorList>
    </citation>
    <scope>NUCLEOTIDE SEQUENCE</scope>
    <source>
        <strain evidence="2">20211129_DDA</strain>
        <tissue evidence="2">Liver</tissue>
    </source>
</reference>
<gene>
    <name evidence="2" type="ORF">NDU88_004901</name>
</gene>
<evidence type="ECO:0000313" key="3">
    <source>
        <dbReference type="Proteomes" id="UP001066276"/>
    </source>
</evidence>
<evidence type="ECO:0000313" key="2">
    <source>
        <dbReference type="EMBL" id="KAJ1152124.1"/>
    </source>
</evidence>
<comment type="caution">
    <text evidence="2">The sequence shown here is derived from an EMBL/GenBank/DDBJ whole genome shotgun (WGS) entry which is preliminary data.</text>
</comment>
<evidence type="ECO:0000256" key="1">
    <source>
        <dbReference type="SAM" id="MobiDB-lite"/>
    </source>
</evidence>
<protein>
    <submittedName>
        <fullName evidence="2">Uncharacterized protein</fullName>
    </submittedName>
</protein>
<feature type="compositionally biased region" description="Basic and acidic residues" evidence="1">
    <location>
        <begin position="46"/>
        <end position="61"/>
    </location>
</feature>
<keyword evidence="3" id="KW-1185">Reference proteome</keyword>
<organism evidence="2 3">
    <name type="scientific">Pleurodeles waltl</name>
    <name type="common">Iberian ribbed newt</name>
    <dbReference type="NCBI Taxonomy" id="8319"/>
    <lineage>
        <taxon>Eukaryota</taxon>
        <taxon>Metazoa</taxon>
        <taxon>Chordata</taxon>
        <taxon>Craniata</taxon>
        <taxon>Vertebrata</taxon>
        <taxon>Euteleostomi</taxon>
        <taxon>Amphibia</taxon>
        <taxon>Batrachia</taxon>
        <taxon>Caudata</taxon>
        <taxon>Salamandroidea</taxon>
        <taxon>Salamandridae</taxon>
        <taxon>Pleurodelinae</taxon>
        <taxon>Pleurodeles</taxon>
    </lineage>
</organism>
<dbReference type="EMBL" id="JANPWB010000009">
    <property type="protein sequence ID" value="KAJ1152124.1"/>
    <property type="molecule type" value="Genomic_DNA"/>
</dbReference>